<gene>
    <name evidence="1" type="ORF">MLD38_029503</name>
</gene>
<dbReference type="Proteomes" id="UP001057402">
    <property type="component" value="Chromosome 8"/>
</dbReference>
<dbReference type="EMBL" id="CM042887">
    <property type="protein sequence ID" value="KAI4331307.1"/>
    <property type="molecule type" value="Genomic_DNA"/>
</dbReference>
<reference evidence="2" key="1">
    <citation type="journal article" date="2023" name="Front. Plant Sci.">
        <title>Chromosomal-level genome assembly of Melastoma candidum provides insights into trichome evolution.</title>
        <authorList>
            <person name="Zhong Y."/>
            <person name="Wu W."/>
            <person name="Sun C."/>
            <person name="Zou P."/>
            <person name="Liu Y."/>
            <person name="Dai S."/>
            <person name="Zhou R."/>
        </authorList>
    </citation>
    <scope>NUCLEOTIDE SEQUENCE [LARGE SCALE GENOMIC DNA]</scope>
</reference>
<name>A0ACB9N624_9MYRT</name>
<sequence>MVVFIKEEEWERSENEDNELSVVVVKDKPRRPPHNYMGIVRDAFRPFDTSSLEKICEQLYSGVLLREKKQERDKYWVDQESNKNCFMVLARDLAITWGGDPERWRWIDYIESDDEEEIQVAVLLSVCWLEIKGKFPTIGLAPGTVYEVAFKVMMLDSSFGWSFPVKISATLPNGKKEEHEEFIGRYRKNEWVDIPICEFTMSQENVGEVAFSMDEHDGGKWKHGMAVMGVSFCPKK</sequence>
<organism evidence="1 2">
    <name type="scientific">Melastoma candidum</name>
    <dbReference type="NCBI Taxonomy" id="119954"/>
    <lineage>
        <taxon>Eukaryota</taxon>
        <taxon>Viridiplantae</taxon>
        <taxon>Streptophyta</taxon>
        <taxon>Embryophyta</taxon>
        <taxon>Tracheophyta</taxon>
        <taxon>Spermatophyta</taxon>
        <taxon>Magnoliopsida</taxon>
        <taxon>eudicotyledons</taxon>
        <taxon>Gunneridae</taxon>
        <taxon>Pentapetalae</taxon>
        <taxon>rosids</taxon>
        <taxon>malvids</taxon>
        <taxon>Myrtales</taxon>
        <taxon>Melastomataceae</taxon>
        <taxon>Melastomatoideae</taxon>
        <taxon>Melastomateae</taxon>
        <taxon>Melastoma</taxon>
    </lineage>
</organism>
<keyword evidence="2" id="KW-1185">Reference proteome</keyword>
<protein>
    <submittedName>
        <fullName evidence="1">Uncharacterized protein</fullName>
    </submittedName>
</protein>
<evidence type="ECO:0000313" key="1">
    <source>
        <dbReference type="EMBL" id="KAI4331307.1"/>
    </source>
</evidence>
<comment type="caution">
    <text evidence="1">The sequence shown here is derived from an EMBL/GenBank/DDBJ whole genome shotgun (WGS) entry which is preliminary data.</text>
</comment>
<proteinExistence type="predicted"/>
<accession>A0ACB9N624</accession>
<evidence type="ECO:0000313" key="2">
    <source>
        <dbReference type="Proteomes" id="UP001057402"/>
    </source>
</evidence>